<keyword evidence="2" id="KW-1185">Reference proteome</keyword>
<comment type="caution">
    <text evidence="1">The sequence shown here is derived from an EMBL/GenBank/DDBJ whole genome shotgun (WGS) entry which is preliminary data.</text>
</comment>
<protein>
    <submittedName>
        <fullName evidence="1">8566_t:CDS:1</fullName>
    </submittedName>
</protein>
<feature type="non-terminal residue" evidence="1">
    <location>
        <position position="1"/>
    </location>
</feature>
<name>A0A9N9HLB3_9GLOM</name>
<sequence>RLSGRGAINIYELWQGHLELNCTAVSRTPYNNSGPTSQVNRCHYWPKPWLIRPCHSQKVKYSFSNK</sequence>
<dbReference type="AlphaFoldDB" id="A0A9N9HLB3"/>
<dbReference type="Proteomes" id="UP000789508">
    <property type="component" value="Unassembled WGS sequence"/>
</dbReference>
<gene>
    <name evidence="1" type="ORF">ALEPTO_LOCUS11335</name>
</gene>
<evidence type="ECO:0000313" key="2">
    <source>
        <dbReference type="Proteomes" id="UP000789508"/>
    </source>
</evidence>
<reference evidence="1" key="1">
    <citation type="submission" date="2021-06" db="EMBL/GenBank/DDBJ databases">
        <authorList>
            <person name="Kallberg Y."/>
            <person name="Tangrot J."/>
            <person name="Rosling A."/>
        </authorList>
    </citation>
    <scope>NUCLEOTIDE SEQUENCE</scope>
    <source>
        <strain evidence="1">FL130A</strain>
    </source>
</reference>
<organism evidence="1 2">
    <name type="scientific">Ambispora leptoticha</name>
    <dbReference type="NCBI Taxonomy" id="144679"/>
    <lineage>
        <taxon>Eukaryota</taxon>
        <taxon>Fungi</taxon>
        <taxon>Fungi incertae sedis</taxon>
        <taxon>Mucoromycota</taxon>
        <taxon>Glomeromycotina</taxon>
        <taxon>Glomeromycetes</taxon>
        <taxon>Archaeosporales</taxon>
        <taxon>Ambisporaceae</taxon>
        <taxon>Ambispora</taxon>
    </lineage>
</organism>
<accession>A0A9N9HLB3</accession>
<evidence type="ECO:0000313" key="1">
    <source>
        <dbReference type="EMBL" id="CAG8694685.1"/>
    </source>
</evidence>
<proteinExistence type="predicted"/>
<dbReference type="EMBL" id="CAJVPS010017693">
    <property type="protein sequence ID" value="CAG8694685.1"/>
    <property type="molecule type" value="Genomic_DNA"/>
</dbReference>
<feature type="non-terminal residue" evidence="1">
    <location>
        <position position="66"/>
    </location>
</feature>